<proteinExistence type="predicted"/>
<evidence type="ECO:0000313" key="2">
    <source>
        <dbReference type="Proteomes" id="UP000327085"/>
    </source>
</evidence>
<dbReference type="Gramene" id="VVA34164">
    <property type="protein sequence ID" value="VVA34164"/>
    <property type="gene ID" value="Prudul26B029825"/>
</dbReference>
<reference evidence="2" key="1">
    <citation type="journal article" date="2020" name="Plant J.">
        <title>Transposons played a major role in the diversification between the closely related almond and peach genomes: results from the almond genome sequence.</title>
        <authorList>
            <person name="Alioto T."/>
            <person name="Alexiou K.G."/>
            <person name="Bardil A."/>
            <person name="Barteri F."/>
            <person name="Castanera R."/>
            <person name="Cruz F."/>
            <person name="Dhingra A."/>
            <person name="Duval H."/>
            <person name="Fernandez I Marti A."/>
            <person name="Frias L."/>
            <person name="Galan B."/>
            <person name="Garcia J.L."/>
            <person name="Howad W."/>
            <person name="Gomez-Garrido J."/>
            <person name="Gut M."/>
            <person name="Julca I."/>
            <person name="Morata J."/>
            <person name="Puigdomenech P."/>
            <person name="Ribeca P."/>
            <person name="Rubio Cabetas M.J."/>
            <person name="Vlasova A."/>
            <person name="Wirthensohn M."/>
            <person name="Garcia-Mas J."/>
            <person name="Gabaldon T."/>
            <person name="Casacuberta J.M."/>
            <person name="Arus P."/>
        </authorList>
    </citation>
    <scope>NUCLEOTIDE SEQUENCE [LARGE SCALE GENOMIC DNA]</scope>
    <source>
        <strain evidence="2">cv. Texas</strain>
    </source>
</reference>
<accession>A0A5E4G360</accession>
<sequence length="111" mass="13031">MRRDPDEMRDAINVGTHQGHLGQPIKTMAFPLLFLKVRGFLSGGNSFRSPRIVDTDRHRDLREREFLSLMRFNGIFAARFRTHERERHVRTVLESQFCPSNKYAFGCLRIP</sequence>
<dbReference type="AlphaFoldDB" id="A0A5E4G360"/>
<dbReference type="InParanoid" id="A0A5E4G360"/>
<organism evidence="1 2">
    <name type="scientific">Prunus dulcis</name>
    <name type="common">Almond</name>
    <name type="synonym">Amygdalus dulcis</name>
    <dbReference type="NCBI Taxonomy" id="3755"/>
    <lineage>
        <taxon>Eukaryota</taxon>
        <taxon>Viridiplantae</taxon>
        <taxon>Streptophyta</taxon>
        <taxon>Embryophyta</taxon>
        <taxon>Tracheophyta</taxon>
        <taxon>Spermatophyta</taxon>
        <taxon>Magnoliopsida</taxon>
        <taxon>eudicotyledons</taxon>
        <taxon>Gunneridae</taxon>
        <taxon>Pentapetalae</taxon>
        <taxon>rosids</taxon>
        <taxon>fabids</taxon>
        <taxon>Rosales</taxon>
        <taxon>Rosaceae</taxon>
        <taxon>Amygdaloideae</taxon>
        <taxon>Amygdaleae</taxon>
        <taxon>Prunus</taxon>
    </lineage>
</organism>
<dbReference type="Proteomes" id="UP000327085">
    <property type="component" value="Chromosome 1"/>
</dbReference>
<dbReference type="EMBL" id="CABIKO010000320">
    <property type="protein sequence ID" value="VVA34164.1"/>
    <property type="molecule type" value="Genomic_DNA"/>
</dbReference>
<protein>
    <submittedName>
        <fullName evidence="1">Uncharacterized protein</fullName>
    </submittedName>
</protein>
<name>A0A5E4G360_PRUDU</name>
<gene>
    <name evidence="1" type="ORF">ALMOND_2B029825</name>
</gene>
<evidence type="ECO:0000313" key="1">
    <source>
        <dbReference type="EMBL" id="VVA34164.1"/>
    </source>
</evidence>